<dbReference type="AlphaFoldDB" id="A0A1B9DAC6"/>
<dbReference type="EMBL" id="MBEE01000080">
    <property type="protein sequence ID" value="OCB57661.1"/>
    <property type="molecule type" value="Genomic_DNA"/>
</dbReference>
<sequence>MVGVTDSHRCFSGRDCRDAETVEDAGRSVRRGAPIAEERGLCEACVRRVQYAIEDLPADYVALHVSLGEASTAAGMKVNSTPTPAIPIDAHKFAVMTAISENLDRAAEIVSEALNCDPPSGKTAPRLEKAARMVATNLPKLLAAGDVAQWIWERCDQRCGKNGCDAGEHLRLSDRNGIETALALREVHRRARGIIGELEKILRIERMCGECGAPRIYQDPVTNVVFCRDCSKDWTEEMLGLAGRMIKEKEREQQDMAINQELETRALNAEWCLAELQWKLTLAQEYPEVPAADFVRVILPENTKTVDQQGKIAS</sequence>
<proteinExistence type="predicted"/>
<protein>
    <submittedName>
        <fullName evidence="1">Uncharacterized protein</fullName>
    </submittedName>
</protein>
<gene>
    <name evidence="1" type="ORF">A5677_17000</name>
</gene>
<name>A0A1B9DAC6_MYCMA</name>
<dbReference type="Proteomes" id="UP000092683">
    <property type="component" value="Unassembled WGS sequence"/>
</dbReference>
<reference evidence="1 2" key="1">
    <citation type="submission" date="2016-06" db="EMBL/GenBank/DDBJ databases">
        <authorList>
            <person name="Kjaerup R.B."/>
            <person name="Dalgaard T.S."/>
            <person name="Juul-Madsen H.R."/>
        </authorList>
    </citation>
    <scope>NUCLEOTIDE SEQUENCE [LARGE SCALE GENOMIC DNA]</scope>
    <source>
        <strain evidence="1 2">E3012</strain>
    </source>
</reference>
<accession>A0A1B9DAC6</accession>
<evidence type="ECO:0000313" key="2">
    <source>
        <dbReference type="Proteomes" id="UP000092683"/>
    </source>
</evidence>
<evidence type="ECO:0000313" key="1">
    <source>
        <dbReference type="EMBL" id="OCB57661.1"/>
    </source>
</evidence>
<organism evidence="1 2">
    <name type="scientific">Mycobacterium malmoense</name>
    <dbReference type="NCBI Taxonomy" id="1780"/>
    <lineage>
        <taxon>Bacteria</taxon>
        <taxon>Bacillati</taxon>
        <taxon>Actinomycetota</taxon>
        <taxon>Actinomycetes</taxon>
        <taxon>Mycobacteriales</taxon>
        <taxon>Mycobacteriaceae</taxon>
        <taxon>Mycobacterium</taxon>
    </lineage>
</organism>
<comment type="caution">
    <text evidence="1">The sequence shown here is derived from an EMBL/GenBank/DDBJ whole genome shotgun (WGS) entry which is preliminary data.</text>
</comment>